<evidence type="ECO:0000313" key="2">
    <source>
        <dbReference type="Proteomes" id="UP001155059"/>
    </source>
</evidence>
<dbReference type="EMBL" id="JALQCW010000087">
    <property type="protein sequence ID" value="MCK9801531.1"/>
    <property type="molecule type" value="Genomic_DNA"/>
</dbReference>
<reference evidence="1 2" key="2">
    <citation type="journal article" date="2023" name="Plant Pathol.">
        <title>Dismantling and reorganizing Pseudomonas marginalis sensu#lato.</title>
        <authorList>
            <person name="Sawada H."/>
            <person name="Fujikawa T."/>
            <person name="Satou M."/>
        </authorList>
    </citation>
    <scope>NUCLEOTIDE SEQUENCE [LARGE SCALE GENOMIC DNA]</scope>
    <source>
        <strain evidence="1 2">MAFF 302030</strain>
    </source>
</reference>
<comment type="caution">
    <text evidence="1">The sequence shown here is derived from an EMBL/GenBank/DDBJ whole genome shotgun (WGS) entry which is preliminary data.</text>
</comment>
<dbReference type="RefSeq" id="WP_268266898.1">
    <property type="nucleotide sequence ID" value="NZ_JALQCW010000087.1"/>
</dbReference>
<dbReference type="AlphaFoldDB" id="A0A9X2C8S4"/>
<reference evidence="1 2" key="1">
    <citation type="journal article" date="2022" name="Int. J. Syst. Evol. Microbiol.">
        <title>Pseudomonas aegrilactucae sp. nov. and Pseudomonas morbosilactucae sp. nov., pathogens causing bacterial rot of lettuce in Japan.</title>
        <authorList>
            <person name="Sawada H."/>
            <person name="Fujikawa T."/>
            <person name="Satou M."/>
        </authorList>
    </citation>
    <scope>NUCLEOTIDE SEQUENCE [LARGE SCALE GENOMIC DNA]</scope>
    <source>
        <strain evidence="1 2">MAFF 302030</strain>
    </source>
</reference>
<dbReference type="InterPro" id="IPR016024">
    <property type="entry name" value="ARM-type_fold"/>
</dbReference>
<dbReference type="SUPFAM" id="SSF48371">
    <property type="entry name" value="ARM repeat"/>
    <property type="match status" value="1"/>
</dbReference>
<evidence type="ECO:0000313" key="1">
    <source>
        <dbReference type="EMBL" id="MCK9801531.1"/>
    </source>
</evidence>
<organism evidence="1 2">
    <name type="scientific">Pseudomonas morbosilactucae</name>
    <dbReference type="NCBI Taxonomy" id="2938197"/>
    <lineage>
        <taxon>Bacteria</taxon>
        <taxon>Pseudomonadati</taxon>
        <taxon>Pseudomonadota</taxon>
        <taxon>Gammaproteobacteria</taxon>
        <taxon>Pseudomonadales</taxon>
        <taxon>Pseudomonadaceae</taxon>
        <taxon>Pseudomonas</taxon>
    </lineage>
</organism>
<proteinExistence type="predicted"/>
<gene>
    <name evidence="1" type="ORF">M1B34_28645</name>
</gene>
<dbReference type="Proteomes" id="UP001155059">
    <property type="component" value="Unassembled WGS sequence"/>
</dbReference>
<protein>
    <submittedName>
        <fullName evidence="1">HEAT repeat domain-containing protein</fullName>
    </submittedName>
</protein>
<name>A0A9X2C8S4_9PSED</name>
<accession>A0A9X2C8S4</accession>
<sequence length="143" mass="16169">MHRDDADKGFEQLEHWLGDSPDAPWNEYITEHVAKGVLHQFSPIAWQQLADVLLNKPEYWQQRCATALGEAPTAPCIALLKRLLAQSPYLDVRVLAIYHLDWCETPIEQQYRSCIQDVIASLPAAEVEPELTRLLAKAEAGAH</sequence>